<protein>
    <recommendedName>
        <fullName evidence="1">Cleavage and polyadenylation specificity factor subunit 2</fullName>
    </recommendedName>
    <alternativeName>
        <fullName evidence="1">Cleavage and polyadenylation specificity factor 100 kDa subunit</fullName>
    </alternativeName>
</protein>
<dbReference type="Pfam" id="PF10996">
    <property type="entry name" value="Beta-Casp"/>
    <property type="match status" value="1"/>
</dbReference>
<keyword evidence="1" id="KW-0694">RNA-binding</keyword>
<evidence type="ECO:0000256" key="2">
    <source>
        <dbReference type="SAM" id="Coils"/>
    </source>
</evidence>
<accession>A0AAD3DC56</accession>
<dbReference type="GO" id="GO:0003723">
    <property type="term" value="F:RNA binding"/>
    <property type="evidence" value="ECO:0007669"/>
    <property type="project" value="UniProtKB-KW"/>
</dbReference>
<feature type="region of interest" description="Disordered" evidence="3">
    <location>
        <begin position="614"/>
        <end position="645"/>
    </location>
</feature>
<comment type="caution">
    <text evidence="5">The sequence shown here is derived from an EMBL/GenBank/DDBJ whole genome shotgun (WGS) entry which is preliminary data.</text>
</comment>
<dbReference type="PANTHER" id="PTHR45922:SF1">
    <property type="entry name" value="CLEAVAGE AND POLYADENYLATION SPECIFICITY FACTOR SUBUNIT 2"/>
    <property type="match status" value="1"/>
</dbReference>
<comment type="similarity">
    <text evidence="1">Belongs to the metallo-beta-lactamase superfamily. RNA-metabolizing metallo-beta-lactamase-like family. CPSF2/YSH1 subfamily.</text>
</comment>
<dbReference type="EMBL" id="BLLK01000069">
    <property type="protein sequence ID" value="GFH60645.1"/>
    <property type="molecule type" value="Genomic_DNA"/>
</dbReference>
<organism evidence="5 6">
    <name type="scientific">Chaetoceros tenuissimus</name>
    <dbReference type="NCBI Taxonomy" id="426638"/>
    <lineage>
        <taxon>Eukaryota</taxon>
        <taxon>Sar</taxon>
        <taxon>Stramenopiles</taxon>
        <taxon>Ochrophyta</taxon>
        <taxon>Bacillariophyta</taxon>
        <taxon>Coscinodiscophyceae</taxon>
        <taxon>Chaetocerotophycidae</taxon>
        <taxon>Chaetocerotales</taxon>
        <taxon>Chaetocerotaceae</taxon>
        <taxon>Chaetoceros</taxon>
    </lineage>
</organism>
<dbReference type="GO" id="GO:0006398">
    <property type="term" value="P:mRNA 3'-end processing by stem-loop binding and cleavage"/>
    <property type="evidence" value="ECO:0007669"/>
    <property type="project" value="InterPro"/>
</dbReference>
<dbReference type="PANTHER" id="PTHR45922">
    <property type="entry name" value="CLEAVAGE AND POLYADENYLATION SPECIFICITY FACTOR SUBUNIT 2"/>
    <property type="match status" value="1"/>
</dbReference>
<evidence type="ECO:0000256" key="3">
    <source>
        <dbReference type="SAM" id="MobiDB-lite"/>
    </source>
</evidence>
<feature type="coiled-coil region" evidence="2">
    <location>
        <begin position="583"/>
        <end position="614"/>
    </location>
</feature>
<name>A0AAD3DC56_9STRA</name>
<evidence type="ECO:0000259" key="4">
    <source>
        <dbReference type="SMART" id="SM01027"/>
    </source>
</evidence>
<feature type="domain" description="Beta-Casp" evidence="4">
    <location>
        <begin position="324"/>
        <end position="454"/>
    </location>
</feature>
<keyword evidence="1" id="KW-0507">mRNA processing</keyword>
<dbReference type="InterPro" id="IPR036866">
    <property type="entry name" value="RibonucZ/Hydroxyglut_hydro"/>
</dbReference>
<dbReference type="InterPro" id="IPR027075">
    <property type="entry name" value="CPSF2"/>
</dbReference>
<gene>
    <name evidence="5" type="ORF">CTEN210_17121</name>
</gene>
<dbReference type="Pfam" id="PF16661">
    <property type="entry name" value="Lactamase_B_6"/>
    <property type="match status" value="1"/>
</dbReference>
<feature type="compositionally biased region" description="Low complexity" evidence="3">
    <location>
        <begin position="623"/>
        <end position="635"/>
    </location>
</feature>
<dbReference type="AlphaFoldDB" id="A0AAD3DC56"/>
<dbReference type="InterPro" id="IPR022712">
    <property type="entry name" value="Beta_Casp"/>
</dbReference>
<comment type="subcellular location">
    <subcellularLocation>
        <location evidence="1">Nucleus</location>
    </subcellularLocation>
</comment>
<evidence type="ECO:0000313" key="6">
    <source>
        <dbReference type="Proteomes" id="UP001054902"/>
    </source>
</evidence>
<evidence type="ECO:0000256" key="1">
    <source>
        <dbReference type="RuleBase" id="RU365006"/>
    </source>
</evidence>
<proteinExistence type="inferred from homology"/>
<evidence type="ECO:0000313" key="5">
    <source>
        <dbReference type="EMBL" id="GFH60645.1"/>
    </source>
</evidence>
<dbReference type="Proteomes" id="UP001054902">
    <property type="component" value="Unassembled WGS sequence"/>
</dbReference>
<reference evidence="5 6" key="1">
    <citation type="journal article" date="2021" name="Sci. Rep.">
        <title>The genome of the diatom Chaetoceros tenuissimus carries an ancient integrated fragment of an extant virus.</title>
        <authorList>
            <person name="Hongo Y."/>
            <person name="Kimura K."/>
            <person name="Takaki Y."/>
            <person name="Yoshida Y."/>
            <person name="Baba S."/>
            <person name="Kobayashi G."/>
            <person name="Nagasaki K."/>
            <person name="Hano T."/>
            <person name="Tomaru Y."/>
        </authorList>
    </citation>
    <scope>NUCLEOTIDE SEQUENCE [LARGE SCALE GENOMIC DNA]</scope>
    <source>
        <strain evidence="5 6">NIES-3715</strain>
    </source>
</reference>
<dbReference type="InterPro" id="IPR001279">
    <property type="entry name" value="Metallo-B-lactamas"/>
</dbReference>
<keyword evidence="1" id="KW-0539">Nucleus</keyword>
<keyword evidence="2" id="KW-0175">Coiled coil</keyword>
<keyword evidence="6" id="KW-1185">Reference proteome</keyword>
<dbReference type="SMART" id="SM01027">
    <property type="entry name" value="Beta-Casp"/>
    <property type="match status" value="1"/>
</dbReference>
<dbReference type="Gene3D" id="3.60.15.10">
    <property type="entry name" value="Ribonuclease Z/Hydroxyacylglutathione hydrolase-like"/>
    <property type="match status" value="1"/>
</dbReference>
<dbReference type="GO" id="GO:0005847">
    <property type="term" value="C:mRNA cleavage and polyadenylation specificity factor complex"/>
    <property type="evidence" value="ECO:0007669"/>
    <property type="project" value="InterPro"/>
</dbReference>
<dbReference type="SUPFAM" id="SSF56281">
    <property type="entry name" value="Metallo-hydrolase/oxidoreductase"/>
    <property type="match status" value="1"/>
</dbReference>
<sequence length="963" mass="105123">MLRVTPVYGSTGQNPDSNCISTPPSSTLIEYGGVKILVNVGFDESTLLRSSNTSDTTGAEGVPSKLPEVDAVLLTDSSLGALGGIPILYGKNSSLQKKLKQKSDKDETDTTFQPPIYATFPTVKMGQMNLYDQHANICLDGGDPGYSLSDVDSLFCPFVYQQHIDDGDNNQGTENKLDSSQPKPIQTIKYAQTIVINDPVTNKPAIAVTPQRAGHLIGASYFTLKRLTDETEVVVAPIYHHAKEKHLDNSTLYEYATACDVLVTTCGGPSAKLGSLYIPPKPNMKPILNPPSVTRDESELIESILSTLRRGGNVLLPTDASGRVFELLYLLNNHWERQRLGSAYNLCWVGSMVHNTLEFARSQLEWMNSQLGAQFDSGRGHPFALKSVQMFSTVAELEANCLFDDDDGVGDRVSNPTCVLASGATLDNGPARDLFLKWSENADNAIIITDSRRCVQRGVVVEQRTKQREISGQKSLETGSSDLRKVNVVGGTSSEDVYGIGVQVGVSSGEETPNIVQEDEEGSNTINIGTTMSTNRISEYSTSAQLLLKWCEAKAAKEEMADVVECDVMVPKRSPLAGSELKLFLKEEEKKRLKEKAAEERRAMLREVELAKGRLRLSEEDPSTTTKATSKSSKMSSEESSRPKKKGRFDADLFLKFSKPCHMTFEVREEAVGIGQPDSVAKYGIEESIGRAGEVLEDDYGIAVKADRFVDIVTGVDTSKFSKGTGRIGEDVRRLGFGVDSTGKAGNEMEGDEIDIVDSELVLEAQDLSEGTGIIRGHKGRPPVKVTTEPRRLEVLAEIAYVPLEARVDTRNARQAIRALQPRQVVILGSGKLSQKQDESSVVDSQNILKYVVGSRGSVFAPSNNQSVELSVGHAAYAVRLVDQPFFTREEREKIIASGEEIRNAELFESKVGGCTVSLLDYVATGQKVAVDGSIVLAPKGISKGKRPNVMNRDQERSRNWKN</sequence>
<feature type="compositionally biased region" description="Basic and acidic residues" evidence="3">
    <location>
        <begin position="636"/>
        <end position="645"/>
    </location>
</feature>
<dbReference type="Gene3D" id="3.40.50.10890">
    <property type="match status" value="1"/>
</dbReference>